<comment type="caution">
    <text evidence="2">The sequence shown here is derived from an EMBL/GenBank/DDBJ whole genome shotgun (WGS) entry which is preliminary data.</text>
</comment>
<proteinExistence type="predicted"/>
<evidence type="ECO:0000313" key="2">
    <source>
        <dbReference type="EMBL" id="EEF90846.1"/>
    </source>
</evidence>
<dbReference type="AlphaFoldDB" id="E2NB68"/>
<keyword evidence="1" id="KW-1133">Transmembrane helix</keyword>
<accession>E2NB68</accession>
<organism evidence="2 3">
    <name type="scientific">Bacteroides cellulosilyticus DSM 14838</name>
    <dbReference type="NCBI Taxonomy" id="537012"/>
    <lineage>
        <taxon>Bacteria</taxon>
        <taxon>Pseudomonadati</taxon>
        <taxon>Bacteroidota</taxon>
        <taxon>Bacteroidia</taxon>
        <taxon>Bacteroidales</taxon>
        <taxon>Bacteroidaceae</taxon>
        <taxon>Bacteroides</taxon>
    </lineage>
</organism>
<protein>
    <submittedName>
        <fullName evidence="2">Uncharacterized protein</fullName>
    </submittedName>
</protein>
<keyword evidence="1" id="KW-0472">Membrane</keyword>
<gene>
    <name evidence="2" type="ORF">BACCELL_01526</name>
</gene>
<name>E2NB68_9BACE</name>
<evidence type="ECO:0000256" key="1">
    <source>
        <dbReference type="SAM" id="Phobius"/>
    </source>
</evidence>
<reference evidence="2 3" key="2">
    <citation type="submission" date="2009-01" db="EMBL/GenBank/DDBJ databases">
        <title>Draft genome sequence of Bacteroides cellulosilyticus (DSM 14838).</title>
        <authorList>
            <person name="Sudarsanam P."/>
            <person name="Ley R."/>
            <person name="Guruge J."/>
            <person name="Turnbaugh P.J."/>
            <person name="Mahowald M."/>
            <person name="Liep D."/>
            <person name="Gordon J."/>
        </authorList>
    </citation>
    <scope>NUCLEOTIDE SEQUENCE [LARGE SCALE GENOMIC DNA]</scope>
    <source>
        <strain evidence="2 3">DSM 14838</strain>
    </source>
</reference>
<sequence length="41" mass="4819">MYIIHTFLKVKSVRFIIPLFLLILLILQHGCSIGYGFRLQI</sequence>
<reference evidence="2 3" key="1">
    <citation type="submission" date="2008-12" db="EMBL/GenBank/DDBJ databases">
        <authorList>
            <person name="Fulton L."/>
            <person name="Clifton S."/>
            <person name="Fulton B."/>
            <person name="Xu J."/>
            <person name="Minx P."/>
            <person name="Pepin K.H."/>
            <person name="Johnson M."/>
            <person name="Bhonagiri V."/>
            <person name="Nash W.E."/>
            <person name="Mardis E.R."/>
            <person name="Wilson R.K."/>
        </authorList>
    </citation>
    <scope>NUCLEOTIDE SEQUENCE [LARGE SCALE GENOMIC DNA]</scope>
    <source>
        <strain evidence="2 3">DSM 14838</strain>
    </source>
</reference>
<evidence type="ECO:0000313" key="3">
    <source>
        <dbReference type="Proteomes" id="UP000003711"/>
    </source>
</evidence>
<dbReference type="EMBL" id="ACCH01000128">
    <property type="protein sequence ID" value="EEF90846.1"/>
    <property type="molecule type" value="Genomic_DNA"/>
</dbReference>
<dbReference type="HOGENOM" id="CLU_3265393_0_0_10"/>
<dbReference type="Proteomes" id="UP000003711">
    <property type="component" value="Unassembled WGS sequence"/>
</dbReference>
<keyword evidence="1" id="KW-0812">Transmembrane</keyword>
<feature type="transmembrane region" description="Helical" evidence="1">
    <location>
        <begin position="15"/>
        <end position="37"/>
    </location>
</feature>